<dbReference type="SUPFAM" id="SSF53756">
    <property type="entry name" value="UDP-Glycosyltransferase/glycogen phosphorylase"/>
    <property type="match status" value="1"/>
</dbReference>
<evidence type="ECO:0000313" key="4">
    <source>
        <dbReference type="Proteomes" id="UP001204015"/>
    </source>
</evidence>
<dbReference type="CDD" id="cd03801">
    <property type="entry name" value="GT4_PimA-like"/>
    <property type="match status" value="1"/>
</dbReference>
<evidence type="ECO:0000259" key="2">
    <source>
        <dbReference type="Pfam" id="PF13439"/>
    </source>
</evidence>
<proteinExistence type="predicted"/>
<comment type="caution">
    <text evidence="3">The sequence shown here is derived from an EMBL/GenBank/DDBJ whole genome shotgun (WGS) entry which is preliminary data.</text>
</comment>
<evidence type="ECO:0000313" key="3">
    <source>
        <dbReference type="EMBL" id="MCO6025928.1"/>
    </source>
</evidence>
<dbReference type="PANTHER" id="PTHR12526:SF630">
    <property type="entry name" value="GLYCOSYLTRANSFERASE"/>
    <property type="match status" value="1"/>
</dbReference>
<gene>
    <name evidence="3" type="ORF">NG821_08780</name>
</gene>
<dbReference type="Proteomes" id="UP001204015">
    <property type="component" value="Unassembled WGS sequence"/>
</dbReference>
<dbReference type="EMBL" id="JAMXLY010000033">
    <property type="protein sequence ID" value="MCO6025928.1"/>
    <property type="molecule type" value="Genomic_DNA"/>
</dbReference>
<dbReference type="InterPro" id="IPR001296">
    <property type="entry name" value="Glyco_trans_1"/>
</dbReference>
<protein>
    <submittedName>
        <fullName evidence="3">Glycosyltransferase family 4 protein</fullName>
    </submittedName>
</protein>
<dbReference type="Pfam" id="PF13439">
    <property type="entry name" value="Glyco_transf_4"/>
    <property type="match status" value="1"/>
</dbReference>
<dbReference type="RefSeq" id="WP_252761286.1">
    <property type="nucleotide sequence ID" value="NZ_JAMXLY010000033.1"/>
</dbReference>
<dbReference type="PANTHER" id="PTHR12526">
    <property type="entry name" value="GLYCOSYLTRANSFERASE"/>
    <property type="match status" value="1"/>
</dbReference>
<evidence type="ECO:0000259" key="1">
    <source>
        <dbReference type="Pfam" id="PF00534"/>
    </source>
</evidence>
<feature type="domain" description="Glycosyltransferase subfamily 4-like N-terminal" evidence="2">
    <location>
        <begin position="12"/>
        <end position="166"/>
    </location>
</feature>
<dbReference type="Gene3D" id="3.40.50.2000">
    <property type="entry name" value="Glycogen Phosphorylase B"/>
    <property type="match status" value="2"/>
</dbReference>
<reference evidence="3 4" key="1">
    <citation type="submission" date="2022-06" db="EMBL/GenBank/DDBJ databases">
        <title>A taxonomic note on the genus Prevotella: Description of four novel genera and emended description of the genera Hallella and Xylanibacter.</title>
        <authorList>
            <person name="Hitch T.C.A."/>
        </authorList>
    </citation>
    <scope>NUCLEOTIDE SEQUENCE [LARGE SCALE GENOMIC DNA]</scope>
    <source>
        <strain evidence="3 4">DSM 100619</strain>
    </source>
</reference>
<name>A0ABT1BXW3_9BACT</name>
<accession>A0ABT1BXW3</accession>
<keyword evidence="4" id="KW-1185">Reference proteome</keyword>
<organism evidence="3 4">
    <name type="scientific">Segatella cerevisiae</name>
    <dbReference type="NCBI Taxonomy" id="2053716"/>
    <lineage>
        <taxon>Bacteria</taxon>
        <taxon>Pseudomonadati</taxon>
        <taxon>Bacteroidota</taxon>
        <taxon>Bacteroidia</taxon>
        <taxon>Bacteroidales</taxon>
        <taxon>Prevotellaceae</taxon>
        <taxon>Segatella</taxon>
    </lineage>
</organism>
<feature type="domain" description="Glycosyl transferase family 1" evidence="1">
    <location>
        <begin position="187"/>
        <end position="340"/>
    </location>
</feature>
<dbReference type="Pfam" id="PF00534">
    <property type="entry name" value="Glycos_transf_1"/>
    <property type="match status" value="1"/>
</dbReference>
<sequence>MRILQVLSSLGVGGAERFAVDLSNELSIDNEVYILTWINSGNSNFYRNQICSRVHQIKLNTKETFLSKIVLLFTILRIILKIKPNVVHAHCKGFPFIIIPSLIYRKPRYFYTVHNLAKYDTKPGISTWIRKIFLNINIHAVTISKICSDSFLNYYGYKDYAVIENGCRELHTTNALPEVKQELDGYKISPNTKVCMNVARITKEKNHLMLVQVFNDLIDEGNDVILLMFGYTKGNPTLTKQIENSIKYPDRIKLMGTRTNIPDYLHEADYFCMPSLWEGLPISMLEAGMSGVYPIATPVGGIPDVLKDECWGLLAKDTSKEAFKRQVEKGLKMNIDRRQLATLYDSNYSMRNCAKRYLEIYK</sequence>
<dbReference type="InterPro" id="IPR028098">
    <property type="entry name" value="Glyco_trans_4-like_N"/>
</dbReference>